<dbReference type="Gene3D" id="1.20.5.170">
    <property type="match status" value="1"/>
</dbReference>
<feature type="region of interest" description="Disordered" evidence="7">
    <location>
        <begin position="152"/>
        <end position="198"/>
    </location>
</feature>
<evidence type="ECO:0000259" key="8">
    <source>
        <dbReference type="PROSITE" id="PS50217"/>
    </source>
</evidence>
<evidence type="ECO:0000256" key="5">
    <source>
        <dbReference type="ARBA" id="ARBA00023163"/>
    </source>
</evidence>
<dbReference type="SMART" id="SM00338">
    <property type="entry name" value="BRLZ"/>
    <property type="match status" value="1"/>
</dbReference>
<dbReference type="InterPro" id="IPR046347">
    <property type="entry name" value="bZIP_sf"/>
</dbReference>
<keyword evidence="5" id="KW-0804">Transcription</keyword>
<dbReference type="GO" id="GO:0005634">
    <property type="term" value="C:nucleus"/>
    <property type="evidence" value="ECO:0007669"/>
    <property type="project" value="UniProtKB-SubCell"/>
</dbReference>
<evidence type="ECO:0000313" key="9">
    <source>
        <dbReference type="EMBL" id="CAR85686.1"/>
    </source>
</evidence>
<accession>C1KV19</accession>
<evidence type="ECO:0000256" key="4">
    <source>
        <dbReference type="ARBA" id="ARBA00023125"/>
    </source>
</evidence>
<dbReference type="PANTHER" id="PTHR46408">
    <property type="entry name" value="BASIC LEUCINE ZIPPER 63"/>
    <property type="match status" value="1"/>
</dbReference>
<evidence type="ECO:0000256" key="6">
    <source>
        <dbReference type="ARBA" id="ARBA00023242"/>
    </source>
</evidence>
<dbReference type="FunFam" id="1.20.5.170:FF:000020">
    <property type="entry name" value="BZIP transcription factor"/>
    <property type="match status" value="1"/>
</dbReference>
<keyword evidence="4" id="KW-0238">DNA-binding</keyword>
<sequence length="410" mass="44349">MEPVFFSLEEAMPEPDPNPCLTSSPPLEAHVLAGGLGGVGAGKVVGGGATNECAAEWCFQTSMDEPWMLNVPTAPVASPEASTLYPNPTAEGSRKRPYDVHEMVGAVEVIPTPPAASPVVDPVAYNAMLRRKLDAHLAAVAMLRTTRGICPQNSYDNGASQNPDSIQGSENHTGDVSVHQLSSPSLEPSPSDGDMEGEAQTIGTMHISAEKAIKRKESNRDSARRSRSRKAAHAKELEEQVSLLRVANNSLMRHLADVSHRYVNISIDNRILKANVETLEAKVKMAEETMKRVTCINNFPQAMSSISSLEIPFSGSPLNGICDNPLPTQNTSLSYLPPTTTNSDVNNKYIPEPAPAFQIHDQIPSVHMQPMSCLDHHHPERMHIGMPTSAPTPQRESTTLDSTEIVNMVM</sequence>
<feature type="compositionally biased region" description="Low complexity" evidence="7">
    <location>
        <begin position="181"/>
        <end position="191"/>
    </location>
</feature>
<keyword evidence="3" id="KW-0805">Transcription regulation</keyword>
<evidence type="ECO:0000256" key="2">
    <source>
        <dbReference type="ARBA" id="ARBA00007163"/>
    </source>
</evidence>
<dbReference type="PANTHER" id="PTHR46408:SF4">
    <property type="entry name" value="BZIP DOMAIN-CONTAINING PROTEIN"/>
    <property type="match status" value="1"/>
</dbReference>
<name>C1KV19_AEGSP</name>
<evidence type="ECO:0000256" key="3">
    <source>
        <dbReference type="ARBA" id="ARBA00023015"/>
    </source>
</evidence>
<dbReference type="GO" id="GO:0003700">
    <property type="term" value="F:DNA-binding transcription factor activity"/>
    <property type="evidence" value="ECO:0007669"/>
    <property type="project" value="InterPro"/>
</dbReference>
<feature type="compositionally biased region" description="Polar residues" evidence="7">
    <location>
        <begin position="152"/>
        <end position="171"/>
    </location>
</feature>
<dbReference type="PROSITE" id="PS50217">
    <property type="entry name" value="BZIP"/>
    <property type="match status" value="1"/>
</dbReference>
<dbReference type="Pfam" id="PF12498">
    <property type="entry name" value="bZIP_C"/>
    <property type="match status" value="1"/>
</dbReference>
<comment type="similarity">
    <text evidence="2">Belongs to the bZIP family.</text>
</comment>
<dbReference type="EMBL" id="FM242577">
    <property type="protein sequence ID" value="CAR85686.1"/>
    <property type="molecule type" value="Genomic_DNA"/>
</dbReference>
<organism evidence="9">
    <name type="scientific">Aegilops speltoides</name>
    <name type="common">Goatgrass</name>
    <name type="synonym">Triticum speltoides</name>
    <dbReference type="NCBI Taxonomy" id="4573"/>
    <lineage>
        <taxon>Eukaryota</taxon>
        <taxon>Viridiplantae</taxon>
        <taxon>Streptophyta</taxon>
        <taxon>Embryophyta</taxon>
        <taxon>Tracheophyta</taxon>
        <taxon>Spermatophyta</taxon>
        <taxon>Magnoliopsida</taxon>
        <taxon>Liliopsida</taxon>
        <taxon>Poales</taxon>
        <taxon>Poaceae</taxon>
        <taxon>BOP clade</taxon>
        <taxon>Pooideae</taxon>
        <taxon>Triticodae</taxon>
        <taxon>Triticeae</taxon>
        <taxon>Triticinae</taxon>
        <taxon>Aegilops</taxon>
    </lineage>
</organism>
<protein>
    <submittedName>
        <fullName evidence="9">Storage protein activator</fullName>
    </submittedName>
</protein>
<keyword evidence="6" id="KW-0539">Nucleus</keyword>
<gene>
    <name evidence="9" type="primary">spa</name>
</gene>
<dbReference type="InterPro" id="IPR004827">
    <property type="entry name" value="bZIP"/>
</dbReference>
<dbReference type="SUPFAM" id="SSF57959">
    <property type="entry name" value="Leucine zipper domain"/>
    <property type="match status" value="1"/>
</dbReference>
<dbReference type="Pfam" id="PF00170">
    <property type="entry name" value="bZIP_1"/>
    <property type="match status" value="1"/>
</dbReference>
<evidence type="ECO:0000256" key="1">
    <source>
        <dbReference type="ARBA" id="ARBA00004123"/>
    </source>
</evidence>
<dbReference type="InterPro" id="IPR020983">
    <property type="entry name" value="Basic_leucine-zipper_C"/>
</dbReference>
<comment type="subcellular location">
    <subcellularLocation>
        <location evidence="1">Nucleus</location>
    </subcellularLocation>
</comment>
<dbReference type="GO" id="GO:0003677">
    <property type="term" value="F:DNA binding"/>
    <property type="evidence" value="ECO:0007669"/>
    <property type="project" value="UniProtKB-KW"/>
</dbReference>
<proteinExistence type="inferred from homology"/>
<feature type="region of interest" description="Disordered" evidence="7">
    <location>
        <begin position="212"/>
        <end position="236"/>
    </location>
</feature>
<feature type="compositionally biased region" description="Basic and acidic residues" evidence="7">
    <location>
        <begin position="212"/>
        <end position="224"/>
    </location>
</feature>
<evidence type="ECO:0000256" key="7">
    <source>
        <dbReference type="SAM" id="MobiDB-lite"/>
    </source>
</evidence>
<dbReference type="AlphaFoldDB" id="C1KV19"/>
<feature type="domain" description="BZIP" evidence="8">
    <location>
        <begin position="209"/>
        <end position="259"/>
    </location>
</feature>
<reference evidence="9" key="1">
    <citation type="submission" date="2008-10" db="EMBL/GenBank/DDBJ databases">
        <title>New insight into the origin of the B genome of hexaploid wheat: Evolutionary relationships, at the SPA genomic region with the S genome of the diploid relative Aegilops speltoides.</title>
        <authorList>
            <person name="Salse J."/>
            <person name="Chague V."/>
            <person name="Bolot S."/>
            <person name="Magdelenat G."/>
            <person name="Huneau C."/>
            <person name="Pont C."/>
            <person name="Belcram H."/>
            <person name="Couloux A."/>
            <person name="Gardais S."/>
            <person name="Evrard A."/>
            <person name="Segurens B."/>
            <person name="Charles M."/>
            <person name="Ravel C."/>
            <person name="Samain S."/>
            <person name="Charmet G."/>
            <person name="Boudet N."/>
            <person name="Chalhoub B."/>
        </authorList>
    </citation>
    <scope>NUCLEOTIDE SEQUENCE</scope>
</reference>